<dbReference type="Gene3D" id="3.30.1490.20">
    <property type="entry name" value="ATP-grasp fold, A domain"/>
    <property type="match status" value="1"/>
</dbReference>
<evidence type="ECO:0000259" key="14">
    <source>
        <dbReference type="PROSITE" id="PS50975"/>
    </source>
</evidence>
<dbReference type="PROSITE" id="PS00184">
    <property type="entry name" value="GARS"/>
    <property type="match status" value="1"/>
</dbReference>
<dbReference type="InterPro" id="IPR011054">
    <property type="entry name" value="Rudment_hybrid_motif"/>
</dbReference>
<dbReference type="SMART" id="SM01209">
    <property type="entry name" value="GARS_A"/>
    <property type="match status" value="1"/>
</dbReference>
<dbReference type="SUPFAM" id="SSF56059">
    <property type="entry name" value="Glutathione synthetase ATP-binding domain-like"/>
    <property type="match status" value="1"/>
</dbReference>
<dbReference type="Pfam" id="PF01071">
    <property type="entry name" value="GARS_A"/>
    <property type="match status" value="1"/>
</dbReference>
<dbReference type="InterPro" id="IPR000115">
    <property type="entry name" value="PRibGlycinamide_synth"/>
</dbReference>
<evidence type="ECO:0000313" key="16">
    <source>
        <dbReference type="Proteomes" id="UP000280444"/>
    </source>
</evidence>
<dbReference type="SUPFAM" id="SSF51246">
    <property type="entry name" value="Rudiment single hybrid motif"/>
    <property type="match status" value="1"/>
</dbReference>
<dbReference type="InterPro" id="IPR016185">
    <property type="entry name" value="PreATP-grasp_dom_sf"/>
</dbReference>
<dbReference type="GO" id="GO:0046872">
    <property type="term" value="F:metal ion binding"/>
    <property type="evidence" value="ECO:0007669"/>
    <property type="project" value="InterPro"/>
</dbReference>
<dbReference type="SUPFAM" id="SSF52440">
    <property type="entry name" value="PreATP-grasp domain"/>
    <property type="match status" value="1"/>
</dbReference>
<dbReference type="Gene3D" id="3.30.470.20">
    <property type="entry name" value="ATP-grasp fold, B domain"/>
    <property type="match status" value="1"/>
</dbReference>
<comment type="similarity">
    <text evidence="9 12">Belongs to the GARS family.</text>
</comment>
<dbReference type="UniPathway" id="UPA00074">
    <property type="reaction ID" value="UER00125"/>
</dbReference>
<dbReference type="NCBIfam" id="TIGR00877">
    <property type="entry name" value="purD"/>
    <property type="match status" value="1"/>
</dbReference>
<dbReference type="PANTHER" id="PTHR43472">
    <property type="entry name" value="PHOSPHORIBOSYLAMINE--GLYCINE LIGASE"/>
    <property type="match status" value="1"/>
</dbReference>
<evidence type="ECO:0000256" key="13">
    <source>
        <dbReference type="PROSITE-ProRule" id="PRU00409"/>
    </source>
</evidence>
<evidence type="ECO:0000256" key="12">
    <source>
        <dbReference type="HAMAP-Rule" id="MF_00138"/>
    </source>
</evidence>
<keyword evidence="6 13" id="KW-0547">Nucleotide-binding</keyword>
<dbReference type="HAMAP" id="MF_00138">
    <property type="entry name" value="GARS"/>
    <property type="match status" value="1"/>
</dbReference>
<dbReference type="EMBL" id="RQZF01000014">
    <property type="protein sequence ID" value="RRC94539.1"/>
    <property type="molecule type" value="Genomic_DNA"/>
</dbReference>
<proteinExistence type="inferred from homology"/>
<evidence type="ECO:0000256" key="1">
    <source>
        <dbReference type="ARBA" id="ARBA00001936"/>
    </source>
</evidence>
<comment type="catalytic activity">
    <reaction evidence="12">
        <text>5-phospho-beta-D-ribosylamine + glycine + ATP = N(1)-(5-phospho-beta-D-ribosyl)glycinamide + ADP + phosphate + H(+)</text>
        <dbReference type="Rhea" id="RHEA:17453"/>
        <dbReference type="ChEBI" id="CHEBI:15378"/>
        <dbReference type="ChEBI" id="CHEBI:30616"/>
        <dbReference type="ChEBI" id="CHEBI:43474"/>
        <dbReference type="ChEBI" id="CHEBI:57305"/>
        <dbReference type="ChEBI" id="CHEBI:58681"/>
        <dbReference type="ChEBI" id="CHEBI:143788"/>
        <dbReference type="ChEBI" id="CHEBI:456216"/>
        <dbReference type="EC" id="6.3.4.13"/>
    </reaction>
</comment>
<keyword evidence="16" id="KW-1185">Reference proteome</keyword>
<dbReference type="InterPro" id="IPR037123">
    <property type="entry name" value="PRibGlycinamide_synth_C_sf"/>
</dbReference>
<dbReference type="Gene3D" id="3.90.600.10">
    <property type="entry name" value="Phosphoribosylglycinamide synthetase, C-terminal domain"/>
    <property type="match status" value="1"/>
</dbReference>
<organism evidence="15 16">
    <name type="scientific">Schaalia canis</name>
    <dbReference type="NCBI Taxonomy" id="100469"/>
    <lineage>
        <taxon>Bacteria</taxon>
        <taxon>Bacillati</taxon>
        <taxon>Actinomycetota</taxon>
        <taxon>Actinomycetes</taxon>
        <taxon>Actinomycetales</taxon>
        <taxon>Actinomycetaceae</taxon>
        <taxon>Schaalia</taxon>
    </lineage>
</organism>
<evidence type="ECO:0000313" key="15">
    <source>
        <dbReference type="EMBL" id="RRC94539.1"/>
    </source>
</evidence>
<evidence type="ECO:0000256" key="3">
    <source>
        <dbReference type="ARBA" id="ARBA00005174"/>
    </source>
</evidence>
<evidence type="ECO:0000256" key="10">
    <source>
        <dbReference type="ARBA" id="ARBA00042242"/>
    </source>
</evidence>
<dbReference type="GO" id="GO:0004637">
    <property type="term" value="F:phosphoribosylamine-glycine ligase activity"/>
    <property type="evidence" value="ECO:0007669"/>
    <property type="project" value="UniProtKB-UniRule"/>
</dbReference>
<evidence type="ECO:0000256" key="2">
    <source>
        <dbReference type="ARBA" id="ARBA00001946"/>
    </source>
</evidence>
<dbReference type="GO" id="GO:0009113">
    <property type="term" value="P:purine nucleobase biosynthetic process"/>
    <property type="evidence" value="ECO:0007669"/>
    <property type="project" value="InterPro"/>
</dbReference>
<dbReference type="InterPro" id="IPR011761">
    <property type="entry name" value="ATP-grasp"/>
</dbReference>
<evidence type="ECO:0000256" key="6">
    <source>
        <dbReference type="ARBA" id="ARBA00022741"/>
    </source>
</evidence>
<dbReference type="EC" id="6.3.4.13" evidence="4 12"/>
<dbReference type="Gene3D" id="3.40.50.20">
    <property type="match status" value="1"/>
</dbReference>
<dbReference type="PANTHER" id="PTHR43472:SF1">
    <property type="entry name" value="PHOSPHORIBOSYLAMINE--GLYCINE LIGASE, CHLOROPLASTIC"/>
    <property type="match status" value="1"/>
</dbReference>
<comment type="caution">
    <text evidence="15">The sequence shown here is derived from an EMBL/GenBank/DDBJ whole genome shotgun (WGS) entry which is preliminary data.</text>
</comment>
<dbReference type="InterPro" id="IPR020561">
    <property type="entry name" value="PRibGlycinamid_synth_ATP-grasp"/>
</dbReference>
<gene>
    <name evidence="12 15" type="primary">purD</name>
    <name evidence="15" type="ORF">EII11_09985</name>
</gene>
<dbReference type="AlphaFoldDB" id="A0A3P1SBV4"/>
<keyword evidence="7 12" id="KW-0658">Purine biosynthesis</keyword>
<dbReference type="Proteomes" id="UP000280444">
    <property type="component" value="Unassembled WGS sequence"/>
</dbReference>
<feature type="domain" description="ATP-grasp" evidence="14">
    <location>
        <begin position="107"/>
        <end position="308"/>
    </location>
</feature>
<dbReference type="SMART" id="SM01210">
    <property type="entry name" value="GARS_C"/>
    <property type="match status" value="1"/>
</dbReference>
<dbReference type="GO" id="GO:0005524">
    <property type="term" value="F:ATP binding"/>
    <property type="evidence" value="ECO:0007669"/>
    <property type="project" value="UniProtKB-UniRule"/>
</dbReference>
<evidence type="ECO:0000256" key="5">
    <source>
        <dbReference type="ARBA" id="ARBA00022598"/>
    </source>
</evidence>
<dbReference type="InterPro" id="IPR020562">
    <property type="entry name" value="PRibGlycinamide_synth_N"/>
</dbReference>
<dbReference type="GO" id="GO:0006189">
    <property type="term" value="P:'de novo' IMP biosynthetic process"/>
    <property type="evidence" value="ECO:0007669"/>
    <property type="project" value="UniProtKB-UniRule"/>
</dbReference>
<protein>
    <recommendedName>
        <fullName evidence="4 12">Phosphoribosylamine--glycine ligase</fullName>
        <ecNumber evidence="4 12">6.3.4.13</ecNumber>
    </recommendedName>
    <alternativeName>
        <fullName evidence="12">GARS</fullName>
    </alternativeName>
    <alternativeName>
        <fullName evidence="10 12">Glycinamide ribonucleotide synthetase</fullName>
    </alternativeName>
    <alternativeName>
        <fullName evidence="11 12">Phosphoribosylglycinamide synthetase</fullName>
    </alternativeName>
</protein>
<evidence type="ECO:0000256" key="9">
    <source>
        <dbReference type="ARBA" id="ARBA00038345"/>
    </source>
</evidence>
<evidence type="ECO:0000256" key="7">
    <source>
        <dbReference type="ARBA" id="ARBA00022755"/>
    </source>
</evidence>
<comment type="cofactor">
    <cofactor evidence="2">
        <name>Mg(2+)</name>
        <dbReference type="ChEBI" id="CHEBI:18420"/>
    </cofactor>
</comment>
<name>A0A3P1SBV4_9ACTO</name>
<dbReference type="Pfam" id="PF02843">
    <property type="entry name" value="GARS_C"/>
    <property type="match status" value="1"/>
</dbReference>
<dbReference type="InterPro" id="IPR020560">
    <property type="entry name" value="PRibGlycinamide_synth_C-dom"/>
</dbReference>
<keyword evidence="8 13" id="KW-0067">ATP-binding</keyword>
<keyword evidence="5 12" id="KW-0436">Ligase</keyword>
<reference evidence="15 16" key="1">
    <citation type="submission" date="2018-11" db="EMBL/GenBank/DDBJ databases">
        <title>Genomes From Bacteria Associated with the Canine Oral Cavity: a Test Case for Automated Genome-Based Taxonomic Assignment.</title>
        <authorList>
            <person name="Coil D.A."/>
            <person name="Jospin G."/>
            <person name="Darling A.E."/>
            <person name="Wallis C."/>
            <person name="Davis I.J."/>
            <person name="Harris S."/>
            <person name="Eisen J.A."/>
            <person name="Holcombe L.J."/>
            <person name="O'Flynn C."/>
        </authorList>
    </citation>
    <scope>NUCLEOTIDE SEQUENCE [LARGE SCALE GENOMIC DNA]</scope>
    <source>
        <strain evidence="15 16">OH770</strain>
    </source>
</reference>
<comment type="cofactor">
    <cofactor evidence="1">
        <name>Mn(2+)</name>
        <dbReference type="ChEBI" id="CHEBI:29035"/>
    </cofactor>
</comment>
<dbReference type="Pfam" id="PF02844">
    <property type="entry name" value="GARS_N"/>
    <property type="match status" value="1"/>
</dbReference>
<evidence type="ECO:0000256" key="11">
    <source>
        <dbReference type="ARBA" id="ARBA00042864"/>
    </source>
</evidence>
<dbReference type="PROSITE" id="PS50975">
    <property type="entry name" value="ATP_GRASP"/>
    <property type="match status" value="1"/>
</dbReference>
<dbReference type="OrthoDB" id="9807240at2"/>
<sequence>MKVLLVGNGGREHALARAMVRTSDDVELLIQAGNPGLDELGTAHRFNPLDPEAVCALAHDNAVDLVVIGPEAPLVAGIADALADAGIPCFGPTKAAAQLEASKSFAKDVMEAAGVATARAFTCTTIEQVDAALDELGAPHVVKDDALAAGKGVVVTEDRQAARNHAQACLARPDGAVVIEDYLDGPEVSLFCLSDGTTVVPLVPAQDFKRLLDNNGGPNTGGMGAYTPLPWLPEDVVDHVVDTVAVPTVVEMARRGTPFIGLLYCGLALTSRGVRVVEFNARFGDPETQAVLERLQSPLIDLLYGAATGTLAEVPAPRWSEDAAVCVVMASFGYPGVLRTGETITGIDDAEAVEGVHVIHAGTTLIPAEPDPNGAGNCCGVEAEDALVNSGGRVLNVVGRGATIEAAREAAYAGVARIRFSGEQHRSDIATWPEDVLADDWRP</sequence>
<dbReference type="InterPro" id="IPR020559">
    <property type="entry name" value="PRibGlycinamide_synth_CS"/>
</dbReference>
<evidence type="ECO:0000256" key="8">
    <source>
        <dbReference type="ARBA" id="ARBA00022840"/>
    </source>
</evidence>
<dbReference type="RefSeq" id="WP_124872329.1">
    <property type="nucleotide sequence ID" value="NZ_RQZF01000014.1"/>
</dbReference>
<evidence type="ECO:0000256" key="4">
    <source>
        <dbReference type="ARBA" id="ARBA00013255"/>
    </source>
</evidence>
<dbReference type="InterPro" id="IPR013815">
    <property type="entry name" value="ATP_grasp_subdomain_1"/>
</dbReference>
<comment type="pathway">
    <text evidence="3 12">Purine metabolism; IMP biosynthesis via de novo pathway; N(1)-(5-phospho-D-ribosyl)glycinamide from 5-phospho-alpha-D-ribose 1-diphosphate: step 2/2.</text>
</comment>
<accession>A0A3P1SBV4</accession>